<evidence type="ECO:0000313" key="2">
    <source>
        <dbReference type="EMBL" id="MDT3768044.1"/>
    </source>
</evidence>
<proteinExistence type="predicted"/>
<dbReference type="EMBL" id="JASXSX010000004">
    <property type="protein sequence ID" value="MDT3768044.1"/>
    <property type="molecule type" value="Genomic_DNA"/>
</dbReference>
<feature type="compositionally biased region" description="Low complexity" evidence="1">
    <location>
        <begin position="275"/>
        <end position="286"/>
    </location>
</feature>
<protein>
    <submittedName>
        <fullName evidence="2">Uncharacterized protein</fullName>
    </submittedName>
</protein>
<dbReference type="RefSeq" id="WP_313274369.1">
    <property type="nucleotide sequence ID" value="NZ_JASXSX010000004.1"/>
</dbReference>
<accession>A0ABU3ICD1</accession>
<feature type="compositionally biased region" description="Basic and acidic residues" evidence="1">
    <location>
        <begin position="403"/>
        <end position="415"/>
    </location>
</feature>
<dbReference type="InterPro" id="IPR009218">
    <property type="entry name" value="HD_phosphohydro"/>
</dbReference>
<organism evidence="2 3">
    <name type="scientific">Gleimia hominis</name>
    <dbReference type="NCBI Taxonomy" id="595468"/>
    <lineage>
        <taxon>Bacteria</taxon>
        <taxon>Bacillati</taxon>
        <taxon>Actinomycetota</taxon>
        <taxon>Actinomycetes</taxon>
        <taxon>Actinomycetales</taxon>
        <taxon>Actinomycetaceae</taxon>
        <taxon>Gleimia</taxon>
    </lineage>
</organism>
<comment type="caution">
    <text evidence="2">The sequence shown here is derived from an EMBL/GenBank/DDBJ whole genome shotgun (WGS) entry which is preliminary data.</text>
</comment>
<gene>
    <name evidence="2" type="ORF">QS713_08240</name>
</gene>
<reference evidence="2 3" key="1">
    <citation type="submission" date="2023-06" db="EMBL/GenBank/DDBJ databases">
        <title>Draft genome sequence of Gleimia hominis type strain CCUG 57540T.</title>
        <authorList>
            <person name="Salva-Serra F."/>
            <person name="Cardew S."/>
            <person name="Jensie Markopoulos S."/>
            <person name="Ohlen M."/>
            <person name="Inganas E."/>
            <person name="Svensson-Stadler L."/>
            <person name="Moore E.R.B."/>
        </authorList>
    </citation>
    <scope>NUCLEOTIDE SEQUENCE [LARGE SCALE GENOMIC DNA]</scope>
    <source>
        <strain evidence="2 3">CCUG 57540</strain>
    </source>
</reference>
<feature type="compositionally biased region" description="Basic and acidic residues" evidence="1">
    <location>
        <begin position="312"/>
        <end position="325"/>
    </location>
</feature>
<evidence type="ECO:0000256" key="1">
    <source>
        <dbReference type="SAM" id="MobiDB-lite"/>
    </source>
</evidence>
<sequence>MLDLSESKVQPKPPAWLPKSFRDAAVASGASAGRSQITAEADRLLDKWNAPGRHFHNAKLLAKILSAFDTISECAHDPDLARLAIWYGGAFLTRSVHDDEARIQVHKSVCVREVVAGLRTLGVPEVDRVVQLVSYMFALRAPREDTDANALIDAQMSVLAAVPQEYKKYRVGARAECPAFSDFAFEVSRRRFVLNLLKRKTIFRSPNAGVWEDPARQNLEAELANLDAAIAKVDPDFTDEPAGGVVDDEEPTSGTLVIRRSVKKPPRKTRESSESTESSGGASTSGNRPTSDRASEQPANNRDGGGASGDASKNKPEDANTREADAGDQSASSLESEPDFLKPAPKPQVKRKTAKEQARESAKQQAFKEQARDSAKQQAFKEQARESAKQQGTEPTGGQARSEAAKEQTRDSEVN</sequence>
<dbReference type="PANTHER" id="PTHR21174">
    <property type="match status" value="1"/>
</dbReference>
<evidence type="ECO:0000313" key="3">
    <source>
        <dbReference type="Proteomes" id="UP001247542"/>
    </source>
</evidence>
<name>A0ABU3ICD1_9ACTO</name>
<feature type="region of interest" description="Disordered" evidence="1">
    <location>
        <begin position="235"/>
        <end position="415"/>
    </location>
</feature>
<dbReference type="PANTHER" id="PTHR21174:SF0">
    <property type="entry name" value="HD PHOSPHOHYDROLASE FAMILY PROTEIN-RELATED"/>
    <property type="match status" value="1"/>
</dbReference>
<keyword evidence="3" id="KW-1185">Reference proteome</keyword>
<dbReference type="Proteomes" id="UP001247542">
    <property type="component" value="Unassembled WGS sequence"/>
</dbReference>